<evidence type="ECO:0000256" key="1">
    <source>
        <dbReference type="ARBA" id="ARBA00023015"/>
    </source>
</evidence>
<dbReference type="InterPro" id="IPR023772">
    <property type="entry name" value="DNA-bd_HTH_TetR-type_CS"/>
</dbReference>
<organism evidence="6 7">
    <name type="scientific">Nocardiopsis flavescens</name>
    <dbReference type="NCBI Taxonomy" id="758803"/>
    <lineage>
        <taxon>Bacteria</taxon>
        <taxon>Bacillati</taxon>
        <taxon>Actinomycetota</taxon>
        <taxon>Actinomycetes</taxon>
        <taxon>Streptosporangiales</taxon>
        <taxon>Nocardiopsidaceae</taxon>
        <taxon>Nocardiopsis</taxon>
    </lineage>
</organism>
<dbReference type="OrthoDB" id="3210235at2"/>
<evidence type="ECO:0000313" key="6">
    <source>
        <dbReference type="EMBL" id="SHK66943.1"/>
    </source>
</evidence>
<keyword evidence="1" id="KW-0805">Transcription regulation</keyword>
<evidence type="ECO:0000259" key="5">
    <source>
        <dbReference type="PROSITE" id="PS50977"/>
    </source>
</evidence>
<dbReference type="Gene3D" id="1.10.357.10">
    <property type="entry name" value="Tetracycline Repressor, domain 2"/>
    <property type="match status" value="1"/>
</dbReference>
<evidence type="ECO:0000256" key="2">
    <source>
        <dbReference type="ARBA" id="ARBA00023125"/>
    </source>
</evidence>
<evidence type="ECO:0000313" key="7">
    <source>
        <dbReference type="Proteomes" id="UP000184452"/>
    </source>
</evidence>
<proteinExistence type="predicted"/>
<evidence type="ECO:0000256" key="3">
    <source>
        <dbReference type="ARBA" id="ARBA00023163"/>
    </source>
</evidence>
<dbReference type="PANTHER" id="PTHR30055:SF234">
    <property type="entry name" value="HTH-TYPE TRANSCRIPTIONAL REGULATOR BETI"/>
    <property type="match status" value="1"/>
</dbReference>
<dbReference type="PROSITE" id="PS50977">
    <property type="entry name" value="HTH_TETR_2"/>
    <property type="match status" value="1"/>
</dbReference>
<dbReference type="SUPFAM" id="SSF46689">
    <property type="entry name" value="Homeodomain-like"/>
    <property type="match status" value="1"/>
</dbReference>
<dbReference type="AlphaFoldDB" id="A0A1M6UCQ2"/>
<gene>
    <name evidence="6" type="ORF">SAMN05421803_12734</name>
</gene>
<reference evidence="6 7" key="1">
    <citation type="submission" date="2016-11" db="EMBL/GenBank/DDBJ databases">
        <authorList>
            <person name="Jaros S."/>
            <person name="Januszkiewicz K."/>
            <person name="Wedrychowicz H."/>
        </authorList>
    </citation>
    <scope>NUCLEOTIDE SEQUENCE [LARGE SCALE GENOMIC DNA]</scope>
    <source>
        <strain evidence="6 7">CGMCC 4.5723</strain>
    </source>
</reference>
<dbReference type="InterPro" id="IPR036271">
    <property type="entry name" value="Tet_transcr_reg_TetR-rel_C_sf"/>
</dbReference>
<keyword evidence="7" id="KW-1185">Reference proteome</keyword>
<sequence length="204" mass="21982">MTKKQRRRGPRGDISAPDLLAAAERVLRGGGLAALTLRAVAREADVTPTALYTYFDDMADLRHRLGDAFLAGLDLALLREREPEEGLRLFLHHVLAVFRSSPGHVELLAAQRIAGPHSLALNEALLGFFTDRMGHTPRRAAALTGFATEWVHGTLLLSADASSPGFRRALSRMDPADFPRTAAVPPFDGDEEGVRLLVAAATAG</sequence>
<dbReference type="SUPFAM" id="SSF48498">
    <property type="entry name" value="Tetracyclin repressor-like, C-terminal domain"/>
    <property type="match status" value="1"/>
</dbReference>
<accession>A0A1M6UCQ2</accession>
<protein>
    <submittedName>
        <fullName evidence="6">Regulatory protein, tetR family</fullName>
    </submittedName>
</protein>
<dbReference type="InterPro" id="IPR050109">
    <property type="entry name" value="HTH-type_TetR-like_transc_reg"/>
</dbReference>
<dbReference type="RefSeq" id="WP_073383643.1">
    <property type="nucleotide sequence ID" value="NZ_FQZK01000027.1"/>
</dbReference>
<dbReference type="EMBL" id="FQZK01000027">
    <property type="protein sequence ID" value="SHK66943.1"/>
    <property type="molecule type" value="Genomic_DNA"/>
</dbReference>
<feature type="domain" description="HTH tetR-type" evidence="5">
    <location>
        <begin position="13"/>
        <end position="73"/>
    </location>
</feature>
<dbReference type="PROSITE" id="PS01081">
    <property type="entry name" value="HTH_TETR_1"/>
    <property type="match status" value="1"/>
</dbReference>
<name>A0A1M6UCQ2_9ACTN</name>
<dbReference type="Proteomes" id="UP000184452">
    <property type="component" value="Unassembled WGS sequence"/>
</dbReference>
<dbReference type="Pfam" id="PF00440">
    <property type="entry name" value="TetR_N"/>
    <property type="match status" value="1"/>
</dbReference>
<dbReference type="GO" id="GO:0003700">
    <property type="term" value="F:DNA-binding transcription factor activity"/>
    <property type="evidence" value="ECO:0007669"/>
    <property type="project" value="TreeGrafter"/>
</dbReference>
<evidence type="ECO:0000256" key="4">
    <source>
        <dbReference type="PROSITE-ProRule" id="PRU00335"/>
    </source>
</evidence>
<feature type="DNA-binding region" description="H-T-H motif" evidence="4">
    <location>
        <begin position="36"/>
        <end position="55"/>
    </location>
</feature>
<dbReference type="GO" id="GO:0000976">
    <property type="term" value="F:transcription cis-regulatory region binding"/>
    <property type="evidence" value="ECO:0007669"/>
    <property type="project" value="TreeGrafter"/>
</dbReference>
<dbReference type="InterPro" id="IPR009057">
    <property type="entry name" value="Homeodomain-like_sf"/>
</dbReference>
<keyword evidence="3" id="KW-0804">Transcription</keyword>
<dbReference type="PANTHER" id="PTHR30055">
    <property type="entry name" value="HTH-TYPE TRANSCRIPTIONAL REGULATOR RUTR"/>
    <property type="match status" value="1"/>
</dbReference>
<keyword evidence="2 4" id="KW-0238">DNA-binding</keyword>
<dbReference type="InterPro" id="IPR001647">
    <property type="entry name" value="HTH_TetR"/>
</dbReference>